<accession>A0A6A6R432</accession>
<evidence type="ECO:0000313" key="2">
    <source>
        <dbReference type="EMBL" id="KAF2499092.1"/>
    </source>
</evidence>
<dbReference type="AlphaFoldDB" id="A0A6A6R432"/>
<dbReference type="Proteomes" id="UP000799750">
    <property type="component" value="Unassembled WGS sequence"/>
</dbReference>
<evidence type="ECO:0000313" key="3">
    <source>
        <dbReference type="Proteomes" id="UP000799750"/>
    </source>
</evidence>
<evidence type="ECO:0000256" key="1">
    <source>
        <dbReference type="SAM" id="MobiDB-lite"/>
    </source>
</evidence>
<dbReference type="InterPro" id="IPR035979">
    <property type="entry name" value="RBD_domain_sf"/>
</dbReference>
<dbReference type="EMBL" id="MU004184">
    <property type="protein sequence ID" value="KAF2499092.1"/>
    <property type="molecule type" value="Genomic_DNA"/>
</dbReference>
<organism evidence="2 3">
    <name type="scientific">Lophium mytilinum</name>
    <dbReference type="NCBI Taxonomy" id="390894"/>
    <lineage>
        <taxon>Eukaryota</taxon>
        <taxon>Fungi</taxon>
        <taxon>Dikarya</taxon>
        <taxon>Ascomycota</taxon>
        <taxon>Pezizomycotina</taxon>
        <taxon>Dothideomycetes</taxon>
        <taxon>Pleosporomycetidae</taxon>
        <taxon>Mytilinidiales</taxon>
        <taxon>Mytilinidiaceae</taxon>
        <taxon>Lophium</taxon>
    </lineage>
</organism>
<sequence>MPCPMLGVLGGFRHRRRIQPSQGPRTANMQFNGYDWQGRQLERRLNASGVRRMDSTLSAVQDLRNETVDCRPKHFPTTSPTSQPWAARGPSYSTKPTIAPIVLLRFSWRSQRIELLPEVNGRSRGTSVVQSEKVEDAVTAISKCTGYQYGSRPLGISHVRYTNISSGGEAMEGTEATGGLTQDQIM</sequence>
<dbReference type="GO" id="GO:0003676">
    <property type="term" value="F:nucleic acid binding"/>
    <property type="evidence" value="ECO:0007669"/>
    <property type="project" value="InterPro"/>
</dbReference>
<gene>
    <name evidence="2" type="ORF">BU16DRAFT_557424</name>
</gene>
<protein>
    <submittedName>
        <fullName evidence="2">Uncharacterized protein</fullName>
    </submittedName>
</protein>
<dbReference type="OrthoDB" id="1049195at2759"/>
<keyword evidence="3" id="KW-1185">Reference proteome</keyword>
<feature type="region of interest" description="Disordered" evidence="1">
    <location>
        <begin position="70"/>
        <end position="91"/>
    </location>
</feature>
<dbReference type="SUPFAM" id="SSF54928">
    <property type="entry name" value="RNA-binding domain, RBD"/>
    <property type="match status" value="1"/>
</dbReference>
<proteinExistence type="predicted"/>
<reference evidence="2" key="1">
    <citation type="journal article" date="2020" name="Stud. Mycol.">
        <title>101 Dothideomycetes genomes: a test case for predicting lifestyles and emergence of pathogens.</title>
        <authorList>
            <person name="Haridas S."/>
            <person name="Albert R."/>
            <person name="Binder M."/>
            <person name="Bloem J."/>
            <person name="Labutti K."/>
            <person name="Salamov A."/>
            <person name="Andreopoulos B."/>
            <person name="Baker S."/>
            <person name="Barry K."/>
            <person name="Bills G."/>
            <person name="Bluhm B."/>
            <person name="Cannon C."/>
            <person name="Castanera R."/>
            <person name="Culley D."/>
            <person name="Daum C."/>
            <person name="Ezra D."/>
            <person name="Gonzalez J."/>
            <person name="Henrissat B."/>
            <person name="Kuo A."/>
            <person name="Liang C."/>
            <person name="Lipzen A."/>
            <person name="Lutzoni F."/>
            <person name="Magnuson J."/>
            <person name="Mondo S."/>
            <person name="Nolan M."/>
            <person name="Ohm R."/>
            <person name="Pangilinan J."/>
            <person name="Park H.-J."/>
            <person name="Ramirez L."/>
            <person name="Alfaro M."/>
            <person name="Sun H."/>
            <person name="Tritt A."/>
            <person name="Yoshinaga Y."/>
            <person name="Zwiers L.-H."/>
            <person name="Turgeon B."/>
            <person name="Goodwin S."/>
            <person name="Spatafora J."/>
            <person name="Crous P."/>
            <person name="Grigoriev I."/>
        </authorList>
    </citation>
    <scope>NUCLEOTIDE SEQUENCE</scope>
    <source>
        <strain evidence="2">CBS 269.34</strain>
    </source>
</reference>
<name>A0A6A6R432_9PEZI</name>